<dbReference type="PROSITE" id="PS51352">
    <property type="entry name" value="THIOREDOXIN_2"/>
    <property type="match status" value="1"/>
</dbReference>
<organism evidence="6 7">
    <name type="scientific">Frankliniella occidentalis</name>
    <name type="common">Western flower thrips</name>
    <name type="synonym">Euthrips occidentalis</name>
    <dbReference type="NCBI Taxonomy" id="133901"/>
    <lineage>
        <taxon>Eukaryota</taxon>
        <taxon>Metazoa</taxon>
        <taxon>Ecdysozoa</taxon>
        <taxon>Arthropoda</taxon>
        <taxon>Hexapoda</taxon>
        <taxon>Insecta</taxon>
        <taxon>Pterygota</taxon>
        <taxon>Neoptera</taxon>
        <taxon>Paraneoptera</taxon>
        <taxon>Thysanoptera</taxon>
        <taxon>Terebrantia</taxon>
        <taxon>Thripoidea</taxon>
        <taxon>Thripidae</taxon>
        <taxon>Frankliniella</taxon>
    </lineage>
</organism>
<reference evidence="7" key="1">
    <citation type="submission" date="2025-08" db="UniProtKB">
        <authorList>
            <consortium name="RefSeq"/>
        </authorList>
    </citation>
    <scope>IDENTIFICATION</scope>
    <source>
        <tissue evidence="7">Whole organism</tissue>
    </source>
</reference>
<dbReference type="Proteomes" id="UP000504606">
    <property type="component" value="Unplaced"/>
</dbReference>
<dbReference type="PROSITE" id="PS00194">
    <property type="entry name" value="THIOREDOXIN_1"/>
    <property type="match status" value="1"/>
</dbReference>
<dbReference type="PANTHER" id="PTHR46426:SF1">
    <property type="entry name" value="PROTEIN DISULFIDE-ISOMERASE TMX3"/>
    <property type="match status" value="1"/>
</dbReference>
<dbReference type="RefSeq" id="XP_026280379.1">
    <property type="nucleotide sequence ID" value="XM_026424594.2"/>
</dbReference>
<dbReference type="InterPro" id="IPR052250">
    <property type="entry name" value="PDI_TMX3"/>
</dbReference>
<keyword evidence="6" id="KW-1185">Reference proteome</keyword>
<evidence type="ECO:0000313" key="6">
    <source>
        <dbReference type="Proteomes" id="UP000504606"/>
    </source>
</evidence>
<dbReference type="Gene3D" id="3.40.30.10">
    <property type="entry name" value="Glutaredoxin"/>
    <property type="match status" value="3"/>
</dbReference>
<evidence type="ECO:0000256" key="5">
    <source>
        <dbReference type="ARBA" id="ARBA00045246"/>
    </source>
</evidence>
<keyword evidence="2" id="KW-0812">Transmembrane</keyword>
<dbReference type="OrthoDB" id="74910at2759"/>
<dbReference type="Pfam" id="PF13848">
    <property type="entry name" value="Thioredoxin_6"/>
    <property type="match status" value="1"/>
</dbReference>
<sequence>MNCTPALFLLACLLGLTVASRVIELSDRFLDIRRDGQWLIMFYAPWCAHCKRLEPIWAHVAQALTNTNVRVGKVDCTRFTSLATEFKVNGFPTIMFLKGDAEFTYNGDRTKDEIMKFALRVSGPPVQSIQRPESLDNLKGSQEHFFVYVGVQTGPLWEAYFDVAEKFQPHAFFYATSPNIAKMHVKLEQIPAIFVYKDSNHFFYQEVQLSDGLNTSIADWINQERFPQFPKVTRGNLNQLMKTGKYLVLAVVEENKLEEVPAHMLEFRDMVESVIVKYRAKYHRYFQFGWVAQPDLANSIAMQKLPLPSLMVVNSSTNHHHFPDDDPAQLTSEAIVIFLEQTLSQSLPIYGGNSWPVRVYRAYFEMITAASDMWRGNPVLTTVLFGLPFGFLCLICYSICCADILDADEEEEEEEELLHEKKE</sequence>
<dbReference type="Pfam" id="PF00085">
    <property type="entry name" value="Thioredoxin"/>
    <property type="match status" value="1"/>
</dbReference>
<dbReference type="GeneID" id="113207865"/>
<evidence type="ECO:0000256" key="1">
    <source>
        <dbReference type="ARBA" id="ARBA00004389"/>
    </source>
</evidence>
<dbReference type="KEGG" id="foc:113207865"/>
<dbReference type="PANTHER" id="PTHR46426">
    <property type="entry name" value="PROTEIN DISULFIDE-ISOMERASE TMX3"/>
    <property type="match status" value="1"/>
</dbReference>
<evidence type="ECO:0000256" key="4">
    <source>
        <dbReference type="ARBA" id="ARBA00023136"/>
    </source>
</evidence>
<dbReference type="CTD" id="54495"/>
<evidence type="ECO:0000313" key="7">
    <source>
        <dbReference type="RefSeq" id="XP_026280379.1"/>
    </source>
</evidence>
<dbReference type="InterPro" id="IPR013766">
    <property type="entry name" value="Thioredoxin_domain"/>
</dbReference>
<dbReference type="PRINTS" id="PR00312">
    <property type="entry name" value="CALSEQUESTRN"/>
</dbReference>
<evidence type="ECO:0000256" key="3">
    <source>
        <dbReference type="ARBA" id="ARBA00022989"/>
    </source>
</evidence>
<comment type="function">
    <text evidence="5">Probable disulfide isomerase, which participates in the folding of proteins containing disulfide bonds. May act as a dithiol oxidase. Acts as a regulator of endoplasmic reticulum-mitochondria contact sites via its ability to regulate redox signals.</text>
</comment>
<dbReference type="AlphaFoldDB" id="A0A6J1SGP9"/>
<evidence type="ECO:0000256" key="2">
    <source>
        <dbReference type="ARBA" id="ARBA00022692"/>
    </source>
</evidence>
<keyword evidence="3" id="KW-1133">Transmembrane helix</keyword>
<dbReference type="SUPFAM" id="SSF52833">
    <property type="entry name" value="Thioredoxin-like"/>
    <property type="match status" value="1"/>
</dbReference>
<protein>
    <submittedName>
        <fullName evidence="7">Protein disulfide-isomerase TMX3</fullName>
    </submittedName>
</protein>
<dbReference type="InterPro" id="IPR017937">
    <property type="entry name" value="Thioredoxin_CS"/>
</dbReference>
<dbReference type="InterPro" id="IPR036249">
    <property type="entry name" value="Thioredoxin-like_sf"/>
</dbReference>
<proteinExistence type="predicted"/>
<dbReference type="FunFam" id="3.40.30.10:FF:000300">
    <property type="entry name" value="Blast:Protein disulfide-isomerase TMX3"/>
    <property type="match status" value="1"/>
</dbReference>
<dbReference type="GO" id="GO:0005789">
    <property type="term" value="C:endoplasmic reticulum membrane"/>
    <property type="evidence" value="ECO:0007669"/>
    <property type="project" value="UniProtKB-SubCell"/>
</dbReference>
<gene>
    <name evidence="7" type="primary">LOC113207865</name>
</gene>
<comment type="subcellular location">
    <subcellularLocation>
        <location evidence="1">Endoplasmic reticulum membrane</location>
        <topology evidence="1">Single-pass membrane protein</topology>
    </subcellularLocation>
</comment>
<name>A0A6J1SGP9_FRAOC</name>
<keyword evidence="4" id="KW-0472">Membrane</keyword>
<accession>A0A6J1SGP9</accession>